<dbReference type="SUPFAM" id="SSF53649">
    <property type="entry name" value="Alkaline phosphatase-like"/>
    <property type="match status" value="1"/>
</dbReference>
<keyword evidence="1" id="KW-0479">Metal-binding</keyword>
<evidence type="ECO:0000256" key="1">
    <source>
        <dbReference type="ARBA" id="ARBA00022723"/>
    </source>
</evidence>
<dbReference type="CDD" id="cd16028">
    <property type="entry name" value="PMH"/>
    <property type="match status" value="1"/>
</dbReference>
<dbReference type="InterPro" id="IPR017850">
    <property type="entry name" value="Alkaline_phosphatase_core_sf"/>
</dbReference>
<dbReference type="EMBL" id="QJTK01000001">
    <property type="protein sequence ID" value="PYF12644.1"/>
    <property type="molecule type" value="Genomic_DNA"/>
</dbReference>
<dbReference type="RefSeq" id="WP_110803711.1">
    <property type="nucleotide sequence ID" value="NZ_QJTK01000001.1"/>
</dbReference>
<evidence type="ECO:0000313" key="5">
    <source>
        <dbReference type="Proteomes" id="UP000247727"/>
    </source>
</evidence>
<dbReference type="Proteomes" id="UP000247727">
    <property type="component" value="Unassembled WGS sequence"/>
</dbReference>
<organism evidence="4 5">
    <name type="scientific">Rhodobacter viridis</name>
    <dbReference type="NCBI Taxonomy" id="1054202"/>
    <lineage>
        <taxon>Bacteria</taxon>
        <taxon>Pseudomonadati</taxon>
        <taxon>Pseudomonadota</taxon>
        <taxon>Alphaproteobacteria</taxon>
        <taxon>Rhodobacterales</taxon>
        <taxon>Rhodobacter group</taxon>
        <taxon>Rhodobacter</taxon>
    </lineage>
</organism>
<dbReference type="PANTHER" id="PTHR45953:SF1">
    <property type="entry name" value="IDURONATE 2-SULFATASE"/>
    <property type="match status" value="1"/>
</dbReference>
<comment type="caution">
    <text evidence="4">The sequence shown here is derived from an EMBL/GenBank/DDBJ whole genome shotgun (WGS) entry which is preliminary data.</text>
</comment>
<dbReference type="GO" id="GO:0005737">
    <property type="term" value="C:cytoplasm"/>
    <property type="evidence" value="ECO:0007669"/>
    <property type="project" value="TreeGrafter"/>
</dbReference>
<sequence>MSPTQNVLFIMCDQLRFDYLSCAGHPTLRTPNIDALAARGVRFDRAYAQSPICGPSRMSTYTGRYMRSHGSTQNGVPLRVGEPTLGDHLAEIGVRNVLVGKTHMVADRAGLARLGIDPASEIGVRAAQCGFEPYERDDGLHPDGGYDPAPAYDAYLRAQGFEAENPWEYWANSAEGAQGETLNGWLLVHGDKPARVPAEHSETAYTTSRAIEFIEGAAAAGEPWCLHLSFIKPHWPYIAPAPYHALYGPADVKPAVRSDAERAETAHPIFRAFQQERYAQSFAREEVRQRVIPAYMGLIAQIDDELGRLMRFLDDKGLRDSTLIVFTADHGDYLGDHWLGEKQLFHDVSAKVPLIVVDPAPAADATRGTVSRDLVELIDLAPTFLDWFGAAPKPHVLEGHSLLPLTRASAAGPLRAHAVSEYDYAVDGVRRRLGTQVRDCRLVMITDGRFKLITAPGFRPILFDLDTDPGELTDLGADPAQAETIARLTAALLDWYRGAANRITVSDGWFSDGDAAAEVYDLLLDPGILIGYWDEAELDAEIHKRAAWRAAPQKG</sequence>
<protein>
    <submittedName>
        <fullName evidence="4">Arylsulfatase A-like enzyme</fullName>
    </submittedName>
</protein>
<dbReference type="InterPro" id="IPR000917">
    <property type="entry name" value="Sulfatase_N"/>
</dbReference>
<dbReference type="Gene3D" id="3.40.720.10">
    <property type="entry name" value="Alkaline Phosphatase, subunit A"/>
    <property type="match status" value="1"/>
</dbReference>
<feature type="domain" description="Sulfatase N-terminal" evidence="3">
    <location>
        <begin position="5"/>
        <end position="390"/>
    </location>
</feature>
<evidence type="ECO:0000259" key="3">
    <source>
        <dbReference type="Pfam" id="PF00884"/>
    </source>
</evidence>
<evidence type="ECO:0000313" key="4">
    <source>
        <dbReference type="EMBL" id="PYF12644.1"/>
    </source>
</evidence>
<evidence type="ECO:0000256" key="2">
    <source>
        <dbReference type="ARBA" id="ARBA00022801"/>
    </source>
</evidence>
<reference evidence="4 5" key="1">
    <citation type="submission" date="2018-06" db="EMBL/GenBank/DDBJ databases">
        <title>Genomic Encyclopedia of Type Strains, Phase III (KMG-III): the genomes of soil and plant-associated and newly described type strains.</title>
        <authorList>
            <person name="Whitman W."/>
        </authorList>
    </citation>
    <scope>NUCLEOTIDE SEQUENCE [LARGE SCALE GENOMIC DNA]</scope>
    <source>
        <strain evidence="4 5">JA737</strain>
    </source>
</reference>
<keyword evidence="2" id="KW-0378">Hydrolase</keyword>
<dbReference type="GO" id="GO:0008484">
    <property type="term" value="F:sulfuric ester hydrolase activity"/>
    <property type="evidence" value="ECO:0007669"/>
    <property type="project" value="TreeGrafter"/>
</dbReference>
<proteinExistence type="predicted"/>
<dbReference type="OrthoDB" id="9795675at2"/>
<dbReference type="FunFam" id="3.40.720.10:FF:000062">
    <property type="entry name" value="Probable sulfatase"/>
    <property type="match status" value="1"/>
</dbReference>
<gene>
    <name evidence="4" type="ORF">C8J30_10124</name>
</gene>
<accession>A0A318U6X6</accession>
<keyword evidence="5" id="KW-1185">Reference proteome</keyword>
<dbReference type="AlphaFoldDB" id="A0A318U6X6"/>
<dbReference type="Pfam" id="PF00884">
    <property type="entry name" value="Sulfatase"/>
    <property type="match status" value="1"/>
</dbReference>
<name>A0A318U6X6_9RHOB</name>
<dbReference type="PANTHER" id="PTHR45953">
    <property type="entry name" value="IDURONATE 2-SULFATASE"/>
    <property type="match status" value="1"/>
</dbReference>
<dbReference type="GO" id="GO:0046872">
    <property type="term" value="F:metal ion binding"/>
    <property type="evidence" value="ECO:0007669"/>
    <property type="project" value="UniProtKB-KW"/>
</dbReference>